<protein>
    <recommendedName>
        <fullName evidence="15">Dyp-type peroxidase</fullName>
    </recommendedName>
</protein>
<dbReference type="OrthoDB" id="3207336at2759"/>
<dbReference type="Proteomes" id="UP000518752">
    <property type="component" value="Unassembled WGS sequence"/>
</dbReference>
<feature type="compositionally biased region" description="Basic and acidic residues" evidence="9">
    <location>
        <begin position="291"/>
        <end position="302"/>
    </location>
</feature>
<dbReference type="Pfam" id="PF14200">
    <property type="entry name" value="RicinB_lectin_2"/>
    <property type="match status" value="1"/>
</dbReference>
<dbReference type="Gene3D" id="2.80.10.50">
    <property type="match status" value="1"/>
</dbReference>
<dbReference type="InterPro" id="IPR006314">
    <property type="entry name" value="Dyp_peroxidase"/>
</dbReference>
<evidence type="ECO:0000256" key="7">
    <source>
        <dbReference type="ARBA" id="ARBA00023004"/>
    </source>
</evidence>
<organism evidence="13 14">
    <name type="scientific">Collybiopsis confluens</name>
    <dbReference type="NCBI Taxonomy" id="2823264"/>
    <lineage>
        <taxon>Eukaryota</taxon>
        <taxon>Fungi</taxon>
        <taxon>Dikarya</taxon>
        <taxon>Basidiomycota</taxon>
        <taxon>Agaricomycotina</taxon>
        <taxon>Agaricomycetes</taxon>
        <taxon>Agaricomycetidae</taxon>
        <taxon>Agaricales</taxon>
        <taxon>Marasmiineae</taxon>
        <taxon>Omphalotaceae</taxon>
        <taxon>Collybiopsis</taxon>
    </lineage>
</organism>
<evidence type="ECO:0000256" key="2">
    <source>
        <dbReference type="ARBA" id="ARBA00022559"/>
    </source>
</evidence>
<dbReference type="InterPro" id="IPR035992">
    <property type="entry name" value="Ricin_B-like_lectins"/>
</dbReference>
<evidence type="ECO:0000313" key="14">
    <source>
        <dbReference type="Proteomes" id="UP000518752"/>
    </source>
</evidence>
<dbReference type="NCBIfam" id="TIGR01413">
    <property type="entry name" value="Dyp_perox_fam"/>
    <property type="match status" value="1"/>
</dbReference>
<dbReference type="AlphaFoldDB" id="A0A8H5HZ64"/>
<proteinExistence type="inferred from homology"/>
<feature type="region of interest" description="Disordered" evidence="9">
    <location>
        <begin position="699"/>
        <end position="728"/>
    </location>
</feature>
<evidence type="ECO:0000256" key="1">
    <source>
        <dbReference type="ARBA" id="ARBA00001970"/>
    </source>
</evidence>
<dbReference type="GO" id="GO:0004601">
    <property type="term" value="F:peroxidase activity"/>
    <property type="evidence" value="ECO:0007669"/>
    <property type="project" value="UniProtKB-KW"/>
</dbReference>
<feature type="compositionally biased region" description="Polar residues" evidence="9">
    <location>
        <begin position="246"/>
        <end position="260"/>
    </location>
</feature>
<feature type="compositionally biased region" description="Polar residues" evidence="9">
    <location>
        <begin position="166"/>
        <end position="179"/>
    </location>
</feature>
<keyword evidence="7" id="KW-0408">Iron</keyword>
<evidence type="ECO:0000259" key="10">
    <source>
        <dbReference type="Pfam" id="PF14200"/>
    </source>
</evidence>
<keyword evidence="6" id="KW-0560">Oxidoreductase</keyword>
<feature type="region of interest" description="Disordered" evidence="9">
    <location>
        <begin position="213"/>
        <end position="309"/>
    </location>
</feature>
<keyword evidence="5" id="KW-0732">Signal</keyword>
<dbReference type="SUPFAM" id="SSF50370">
    <property type="entry name" value="Ricin B-like lectins"/>
    <property type="match status" value="1"/>
</dbReference>
<evidence type="ECO:0000256" key="5">
    <source>
        <dbReference type="ARBA" id="ARBA00022729"/>
    </source>
</evidence>
<dbReference type="InterPro" id="IPR011008">
    <property type="entry name" value="Dimeric_a/b-barrel"/>
</dbReference>
<evidence type="ECO:0000259" key="12">
    <source>
        <dbReference type="Pfam" id="PF21105"/>
    </source>
</evidence>
<dbReference type="InterPro" id="IPR000772">
    <property type="entry name" value="Ricin_B_lectin"/>
</dbReference>
<keyword evidence="2" id="KW-0575">Peroxidase</keyword>
<evidence type="ECO:0000256" key="6">
    <source>
        <dbReference type="ARBA" id="ARBA00023002"/>
    </source>
</evidence>
<comment type="similarity">
    <text evidence="8">Belongs to the DyP-type peroxidase family.</text>
</comment>
<feature type="domain" description="Dyp-type peroxidase C-terminal" evidence="11">
    <location>
        <begin position="585"/>
        <end position="697"/>
    </location>
</feature>
<keyword evidence="3" id="KW-0349">Heme</keyword>
<feature type="compositionally biased region" description="Basic and acidic residues" evidence="9">
    <location>
        <begin position="234"/>
        <end position="243"/>
    </location>
</feature>
<sequence length="764" mass="85444">MFSGQGIYRIEHAHVRVRIVLSPDSHGSKTDSALLVAWRGPEDDASQWWSIDPVNGEGDTYMIRNTHTGLYMNLTGSETWSGAHIIGCQRTDSPDQKWVIKEEQSGSGFWKIQSKATNTFADLLYGGWQSGTPIMGWGGCWDDGKSDGYQHWILEPQSEMPERPDSNQNPVQPDDNTPPKSKPDVHYQVPKRTEDKAQNGIANGTANGIANGTANGIANEIKNPKQPEVISPKTKPDEEKDPKQGTGETPNGKPFTNETSMVKPDEEKDPKQGAGETPNGKPYTDEILNGKPDESKAPKQTDDDTPNLENVQAEIVPGLNKAYEYFLFFRFDKIDGFRGILKGHIIPKISTAKQVFEMLKKKEFPLNGLPNPEWEYVGCSVGFSSVGLSKLGLDDYLYDEAFHWGQKQDARDLGDKGTDQEGIFNPEWEDKYLEEIHGVFQITAHNDTMGKAFVKQLKRDLLYAKGIKEVEYFSTSFRPMPYTRQEHFGFRDGISKPEIKGYTFDDELPIRFPGSPIVDPGCLLMGRKGDSEKERRPAWAVDGSFFVFRKLKQLVPEFDGYLRENGAKLFPGLSPEDASHKLGARMFGRWKSGTPVVLSPDKDDESISNDDKQVNNFQYPTDQKTCPFAAHTQKAFPRNNFPTSYDHLFRRASIPYGPELDASETSTTTTDRGLLFLCYQSSIDRGFKYTQQRFNNPNFPSTNLQGESPGHDPILGSSARFMTGANPDNSAEKLSVPLRFVEARGGEYFFIPSISTLNEIAAGS</sequence>
<dbReference type="PROSITE" id="PS50231">
    <property type="entry name" value="RICIN_B_LECTIN"/>
    <property type="match status" value="1"/>
</dbReference>
<dbReference type="InterPro" id="IPR049509">
    <property type="entry name" value="DyP_N"/>
</dbReference>
<dbReference type="SUPFAM" id="SSF54909">
    <property type="entry name" value="Dimeric alpha+beta barrel"/>
    <property type="match status" value="1"/>
</dbReference>
<dbReference type="PROSITE" id="PS51404">
    <property type="entry name" value="DYP_PEROXIDASE"/>
    <property type="match status" value="1"/>
</dbReference>
<keyword evidence="4" id="KW-0479">Metal-binding</keyword>
<dbReference type="Pfam" id="PF20628">
    <property type="entry name" value="Dyp_perox_C"/>
    <property type="match status" value="1"/>
</dbReference>
<reference evidence="13 14" key="1">
    <citation type="journal article" date="2020" name="ISME J.">
        <title>Uncovering the hidden diversity of litter-decomposition mechanisms in mushroom-forming fungi.</title>
        <authorList>
            <person name="Floudas D."/>
            <person name="Bentzer J."/>
            <person name="Ahren D."/>
            <person name="Johansson T."/>
            <person name="Persson P."/>
            <person name="Tunlid A."/>
        </authorList>
    </citation>
    <scope>NUCLEOTIDE SEQUENCE [LARGE SCALE GENOMIC DNA]</scope>
    <source>
        <strain evidence="13 14">CBS 406.79</strain>
    </source>
</reference>
<accession>A0A8H5HZ64</accession>
<dbReference type="Pfam" id="PF21105">
    <property type="entry name" value="DyP_N"/>
    <property type="match status" value="1"/>
</dbReference>
<dbReference type="InterPro" id="IPR048328">
    <property type="entry name" value="Dyp_perox_C"/>
</dbReference>
<comment type="caution">
    <text evidence="13">The sequence shown here is derived from an EMBL/GenBank/DDBJ whole genome shotgun (WGS) entry which is preliminary data.</text>
</comment>
<gene>
    <name evidence="13" type="ORF">D9757_001578</name>
</gene>
<comment type="cofactor">
    <cofactor evidence="1">
        <name>heme b</name>
        <dbReference type="ChEBI" id="CHEBI:60344"/>
    </cofactor>
</comment>
<evidence type="ECO:0000313" key="13">
    <source>
        <dbReference type="EMBL" id="KAF5392262.1"/>
    </source>
</evidence>
<evidence type="ECO:0000256" key="4">
    <source>
        <dbReference type="ARBA" id="ARBA00022723"/>
    </source>
</evidence>
<evidence type="ECO:0008006" key="15">
    <source>
        <dbReference type="Google" id="ProtNLM"/>
    </source>
</evidence>
<feature type="region of interest" description="Disordered" evidence="9">
    <location>
        <begin position="159"/>
        <end position="187"/>
    </location>
</feature>
<dbReference type="GO" id="GO:0005829">
    <property type="term" value="C:cytosol"/>
    <property type="evidence" value="ECO:0007669"/>
    <property type="project" value="TreeGrafter"/>
</dbReference>
<feature type="domain" description="DyP dimeric alpha+beta barrel" evidence="12">
    <location>
        <begin position="310"/>
        <end position="479"/>
    </location>
</feature>
<keyword evidence="14" id="KW-1185">Reference proteome</keyword>
<name>A0A8H5HZ64_9AGAR</name>
<dbReference type="PANTHER" id="PTHR30521">
    <property type="entry name" value="DEFERROCHELATASE/PEROXIDASE"/>
    <property type="match status" value="1"/>
</dbReference>
<dbReference type="PANTHER" id="PTHR30521:SF4">
    <property type="entry name" value="DEFERROCHELATASE"/>
    <property type="match status" value="1"/>
</dbReference>
<evidence type="ECO:0000256" key="9">
    <source>
        <dbReference type="SAM" id="MobiDB-lite"/>
    </source>
</evidence>
<evidence type="ECO:0000259" key="11">
    <source>
        <dbReference type="Pfam" id="PF20628"/>
    </source>
</evidence>
<feature type="domain" description="Ricin B lectin" evidence="10">
    <location>
        <begin position="46"/>
        <end position="137"/>
    </location>
</feature>
<evidence type="ECO:0000256" key="3">
    <source>
        <dbReference type="ARBA" id="ARBA00022617"/>
    </source>
</evidence>
<evidence type="ECO:0000256" key="8">
    <source>
        <dbReference type="ARBA" id="ARBA00025737"/>
    </source>
</evidence>
<dbReference type="GO" id="GO:0046872">
    <property type="term" value="F:metal ion binding"/>
    <property type="evidence" value="ECO:0007669"/>
    <property type="project" value="UniProtKB-KW"/>
</dbReference>
<dbReference type="GO" id="GO:0020037">
    <property type="term" value="F:heme binding"/>
    <property type="evidence" value="ECO:0007669"/>
    <property type="project" value="InterPro"/>
</dbReference>
<dbReference type="EMBL" id="JAACJN010000006">
    <property type="protein sequence ID" value="KAF5392262.1"/>
    <property type="molecule type" value="Genomic_DNA"/>
</dbReference>